<evidence type="ECO:0000313" key="3">
    <source>
        <dbReference type="Proteomes" id="UP000594263"/>
    </source>
</evidence>
<dbReference type="InterPro" id="IPR044196">
    <property type="entry name" value="At5g19025-like"/>
</dbReference>
<keyword evidence="1" id="KW-0812">Transmembrane</keyword>
<keyword evidence="3" id="KW-1185">Reference proteome</keyword>
<organism evidence="2 3">
    <name type="scientific">Kalanchoe fedtschenkoi</name>
    <name type="common">Lavender scallops</name>
    <name type="synonym">South American air plant</name>
    <dbReference type="NCBI Taxonomy" id="63787"/>
    <lineage>
        <taxon>Eukaryota</taxon>
        <taxon>Viridiplantae</taxon>
        <taxon>Streptophyta</taxon>
        <taxon>Embryophyta</taxon>
        <taxon>Tracheophyta</taxon>
        <taxon>Spermatophyta</taxon>
        <taxon>Magnoliopsida</taxon>
        <taxon>eudicotyledons</taxon>
        <taxon>Gunneridae</taxon>
        <taxon>Pentapetalae</taxon>
        <taxon>Saxifragales</taxon>
        <taxon>Crassulaceae</taxon>
        <taxon>Kalanchoe</taxon>
    </lineage>
</organism>
<dbReference type="OMA" id="FSYIFHS"/>
<dbReference type="Gramene" id="Kaladp0110s0012.1.v1.1">
    <property type="protein sequence ID" value="Kaladp0110s0012.1.v1.1"/>
    <property type="gene ID" value="Kaladp0110s0012.v1.1"/>
</dbReference>
<protein>
    <recommendedName>
        <fullName evidence="4">Ribosomal protein L34e superfamily protein</fullName>
    </recommendedName>
</protein>
<proteinExistence type="predicted"/>
<evidence type="ECO:0000313" key="2">
    <source>
        <dbReference type="EnsemblPlants" id="Kaladp0110s0012.1.v1.1"/>
    </source>
</evidence>
<dbReference type="PANTHER" id="PTHR47479">
    <property type="entry name" value="OS05G0393200 PROTEIN"/>
    <property type="match status" value="1"/>
</dbReference>
<evidence type="ECO:0008006" key="4">
    <source>
        <dbReference type="Google" id="ProtNLM"/>
    </source>
</evidence>
<feature type="transmembrane region" description="Helical" evidence="1">
    <location>
        <begin position="101"/>
        <end position="120"/>
    </location>
</feature>
<dbReference type="EnsemblPlants" id="Kaladp0110s0012.1.v1.1">
    <property type="protein sequence ID" value="Kaladp0110s0012.1.v1.1"/>
    <property type="gene ID" value="Kaladp0110s0012.v1.1"/>
</dbReference>
<sequence length="228" mass="24886">MRHLLLSPLITTDMPSSSSSYSAAFPLHSGCHKPKRLPPANPTPTCKHSPSATLDILVLILVLFSGTFLLNSCASYLVTSALLLLPPIDFAALLYDPPLPCAVAFSAALATVFLSVALCCRHRASRCGKPSCKGLKKAMEFDLQLQTEEECLKSEISKEVIDKLPWEGGTEDNPDYEPLRSEMREMAPPNGRAVLLFRAKCGCPVTKLQVWGTKRGRRHKKGLALRGV</sequence>
<feature type="transmembrane region" description="Helical" evidence="1">
    <location>
        <begin position="48"/>
        <end position="69"/>
    </location>
</feature>
<accession>A0A7N1A5C5</accession>
<dbReference type="Proteomes" id="UP000594263">
    <property type="component" value="Unplaced"/>
</dbReference>
<keyword evidence="1" id="KW-1133">Transmembrane helix</keyword>
<keyword evidence="1" id="KW-0472">Membrane</keyword>
<name>A0A7N1A5C5_KALFE</name>
<reference evidence="2" key="1">
    <citation type="submission" date="2021-01" db="UniProtKB">
        <authorList>
            <consortium name="EnsemblPlants"/>
        </authorList>
    </citation>
    <scope>IDENTIFICATION</scope>
</reference>
<dbReference type="PANTHER" id="PTHR47479:SF2">
    <property type="entry name" value="OS05G0393200 PROTEIN"/>
    <property type="match status" value="1"/>
</dbReference>
<evidence type="ECO:0000256" key="1">
    <source>
        <dbReference type="SAM" id="Phobius"/>
    </source>
</evidence>
<dbReference type="AlphaFoldDB" id="A0A7N1A5C5"/>